<evidence type="ECO:0000313" key="2">
    <source>
        <dbReference type="Proteomes" id="UP000637239"/>
    </source>
</evidence>
<dbReference type="EMBL" id="AP024418">
    <property type="protein sequence ID" value="BCR87220.1"/>
    <property type="molecule type" value="Genomic_DNA"/>
</dbReference>
<dbReference type="Proteomes" id="UP000637239">
    <property type="component" value="Chromosome 3"/>
</dbReference>
<sequence>MEIHPENVRPLAVGVFQVLWKYPYEEYPVPSRLGIRRNLEHEIGQLVSIMGAHSQK</sequence>
<keyword evidence="2" id="KW-1185">Reference proteome</keyword>
<dbReference type="KEGG" id="ache:ACHE_31207A"/>
<dbReference type="GeneID" id="66981579"/>
<organism evidence="1 2">
    <name type="scientific">Aspergillus chevalieri</name>
    <name type="common">Eurotium chevalieri</name>
    <dbReference type="NCBI Taxonomy" id="182096"/>
    <lineage>
        <taxon>Eukaryota</taxon>
        <taxon>Fungi</taxon>
        <taxon>Dikarya</taxon>
        <taxon>Ascomycota</taxon>
        <taxon>Pezizomycotina</taxon>
        <taxon>Eurotiomycetes</taxon>
        <taxon>Eurotiomycetidae</taxon>
        <taxon>Eurotiales</taxon>
        <taxon>Aspergillaceae</taxon>
        <taxon>Aspergillus</taxon>
        <taxon>Aspergillus subgen. Aspergillus</taxon>
    </lineage>
</organism>
<reference evidence="1" key="2">
    <citation type="submission" date="2021-02" db="EMBL/GenBank/DDBJ databases">
        <title>Aspergillus chevalieri M1 genome sequence.</title>
        <authorList>
            <person name="Kadooka C."/>
            <person name="Mori K."/>
            <person name="Futagami T."/>
        </authorList>
    </citation>
    <scope>NUCLEOTIDE SEQUENCE</scope>
    <source>
        <strain evidence="1">M1</strain>
    </source>
</reference>
<dbReference type="AlphaFoldDB" id="A0A7R7VMC2"/>
<reference evidence="1" key="1">
    <citation type="submission" date="2021-01" db="EMBL/GenBank/DDBJ databases">
        <authorList>
            <consortium name="Aspergillus chevalieri M1 genome sequencing consortium"/>
            <person name="Kazuki M."/>
            <person name="Futagami T."/>
        </authorList>
    </citation>
    <scope>NUCLEOTIDE SEQUENCE</scope>
    <source>
        <strain evidence="1">M1</strain>
    </source>
</reference>
<evidence type="ECO:0000313" key="1">
    <source>
        <dbReference type="EMBL" id="BCR87220.1"/>
    </source>
</evidence>
<name>A0A7R7VMC2_ASPCH</name>
<gene>
    <name evidence="1" type="ORF">ACHE_31207A</name>
</gene>
<proteinExistence type="predicted"/>
<dbReference type="RefSeq" id="XP_043135742.1">
    <property type="nucleotide sequence ID" value="XM_043277911.1"/>
</dbReference>
<accession>A0A7R7VMC2</accession>
<protein>
    <submittedName>
        <fullName evidence="1">Uncharacterized protein</fullName>
    </submittedName>
</protein>